<sequence length="387" mass="43081">MPNFTFSIIRAHFSTWGRRRHSAQFDCQRVMNTSPSFVCFLNVWVLLSFRFVALSSFRPLFLVCSGLIVAVCVDTWRNGIWPKIRCEDGCSGTLNLSELSNHIAEVCISASCFARGLVVYRRRNPGQFCFLACCFFTFLAAVGYYIPGLVLSYSAVLLLLLYPLAVNHRVWQRLSARLEPALWWLNFSNPAYMMSKPKECECQAGGIMSFKRVHKKLDLQFMSLDNLVLVSTDYDQSDTVLSYADNTTVRAYGGHIPLPKGSEDSKRQSDPKDPGAPELAEFPSVSKDDNKTSSGYRTLNLSGGDSSSTAPMEAPVTATFSSLNGGSLSNIQPYAFAGTHSEGHSCMSTGQRYSEQPNVDPDLEGEDFEMLDRSELHHMDSLGQKVQ</sequence>
<reference evidence="12" key="2">
    <citation type="submission" date="2025-08" db="UniProtKB">
        <authorList>
            <consortium name="Ensembl"/>
        </authorList>
    </citation>
    <scope>IDENTIFICATION</scope>
</reference>
<dbReference type="Pfam" id="PF24456">
    <property type="entry name" value="RHD_RETREG1-3"/>
    <property type="match status" value="1"/>
</dbReference>
<evidence type="ECO:0000313" key="13">
    <source>
        <dbReference type="Proteomes" id="UP000694397"/>
    </source>
</evidence>
<evidence type="ECO:0000256" key="9">
    <source>
        <dbReference type="SAM" id="MobiDB-lite"/>
    </source>
</evidence>
<accession>A0A8D0CHF4</accession>
<keyword evidence="3" id="KW-0597">Phosphoprotein</keyword>
<dbReference type="Proteomes" id="UP000694397">
    <property type="component" value="Chromosome 25"/>
</dbReference>
<keyword evidence="4 10" id="KW-0812">Transmembrane</keyword>
<comment type="similarity">
    <text evidence="2">Belongs to the RETREG family.</text>
</comment>
<evidence type="ECO:0000256" key="10">
    <source>
        <dbReference type="SAM" id="Phobius"/>
    </source>
</evidence>
<keyword evidence="7" id="KW-0072">Autophagy</keyword>
<evidence type="ECO:0000256" key="5">
    <source>
        <dbReference type="ARBA" id="ARBA00022824"/>
    </source>
</evidence>
<feature type="transmembrane region" description="Helical" evidence="10">
    <location>
        <begin position="128"/>
        <end position="146"/>
    </location>
</feature>
<dbReference type="AlphaFoldDB" id="A0A8D0CHF4"/>
<evidence type="ECO:0000256" key="4">
    <source>
        <dbReference type="ARBA" id="ARBA00022692"/>
    </source>
</evidence>
<evidence type="ECO:0000256" key="1">
    <source>
        <dbReference type="ARBA" id="ARBA00004477"/>
    </source>
</evidence>
<feature type="domain" description="RETREG1-3/ARL6IP-like N-terminal reticulon-homology" evidence="11">
    <location>
        <begin position="38"/>
        <end position="188"/>
    </location>
</feature>
<dbReference type="Ensembl" id="ENSSFOT00015053788.1">
    <property type="protein sequence ID" value="ENSSFOP00015066766.1"/>
    <property type="gene ID" value="ENSSFOG00015032613.1"/>
</dbReference>
<dbReference type="GO" id="GO:0005789">
    <property type="term" value="C:endoplasmic reticulum membrane"/>
    <property type="evidence" value="ECO:0007669"/>
    <property type="project" value="UniProtKB-SubCell"/>
</dbReference>
<reference evidence="12 13" key="1">
    <citation type="submission" date="2019-04" db="EMBL/GenBank/DDBJ databases">
        <authorList>
            <consortium name="Wellcome Sanger Institute Data Sharing"/>
        </authorList>
    </citation>
    <scope>NUCLEOTIDE SEQUENCE [LARGE SCALE GENOMIC DNA]</scope>
</reference>
<keyword evidence="8 10" id="KW-0472">Membrane</keyword>
<name>A0A8D0CHF4_SCLFO</name>
<evidence type="ECO:0000313" key="12">
    <source>
        <dbReference type="Ensembl" id="ENSSFOP00015066766.1"/>
    </source>
</evidence>
<feature type="transmembrane region" description="Helical" evidence="10">
    <location>
        <begin position="59"/>
        <end position="76"/>
    </location>
</feature>
<evidence type="ECO:0000259" key="11">
    <source>
        <dbReference type="Pfam" id="PF24456"/>
    </source>
</evidence>
<dbReference type="GO" id="GO:0061709">
    <property type="term" value="P:reticulophagy"/>
    <property type="evidence" value="ECO:0007669"/>
    <property type="project" value="InterPro"/>
</dbReference>
<evidence type="ECO:0000256" key="2">
    <source>
        <dbReference type="ARBA" id="ARBA00006299"/>
    </source>
</evidence>
<feature type="compositionally biased region" description="Basic and acidic residues" evidence="9">
    <location>
        <begin position="261"/>
        <end position="275"/>
    </location>
</feature>
<reference evidence="12" key="3">
    <citation type="submission" date="2025-09" db="UniProtKB">
        <authorList>
            <consortium name="Ensembl"/>
        </authorList>
    </citation>
    <scope>IDENTIFICATION</scope>
</reference>
<evidence type="ECO:0000256" key="3">
    <source>
        <dbReference type="ARBA" id="ARBA00022553"/>
    </source>
</evidence>
<dbReference type="PANTHER" id="PTHR28659">
    <property type="entry name" value="RETICULON-LIKE PROTEIN"/>
    <property type="match status" value="1"/>
</dbReference>
<feature type="compositionally biased region" description="Polar residues" evidence="9">
    <location>
        <begin position="346"/>
        <end position="357"/>
    </location>
</feature>
<keyword evidence="6 10" id="KW-1133">Transmembrane helix</keyword>
<dbReference type="OrthoDB" id="10029527at2759"/>
<dbReference type="InterPro" id="IPR043384">
    <property type="entry name" value="RETREG1/3"/>
</dbReference>
<feature type="region of interest" description="Disordered" evidence="9">
    <location>
        <begin position="345"/>
        <end position="365"/>
    </location>
</feature>
<proteinExistence type="inferred from homology"/>
<keyword evidence="13" id="KW-1185">Reference proteome</keyword>
<organism evidence="12 13">
    <name type="scientific">Scleropages formosus</name>
    <name type="common">Asian bonytongue</name>
    <name type="synonym">Osteoglossum formosum</name>
    <dbReference type="NCBI Taxonomy" id="113540"/>
    <lineage>
        <taxon>Eukaryota</taxon>
        <taxon>Metazoa</taxon>
        <taxon>Chordata</taxon>
        <taxon>Craniata</taxon>
        <taxon>Vertebrata</taxon>
        <taxon>Euteleostomi</taxon>
        <taxon>Actinopterygii</taxon>
        <taxon>Neopterygii</taxon>
        <taxon>Teleostei</taxon>
        <taxon>Osteoglossocephala</taxon>
        <taxon>Osteoglossomorpha</taxon>
        <taxon>Osteoglossiformes</taxon>
        <taxon>Osteoglossidae</taxon>
        <taxon>Scleropages</taxon>
    </lineage>
</organism>
<keyword evidence="5" id="KW-0256">Endoplasmic reticulum</keyword>
<feature type="compositionally biased region" description="Polar residues" evidence="9">
    <location>
        <begin position="292"/>
        <end position="310"/>
    </location>
</feature>
<dbReference type="GeneTree" id="ENSGT00940000166807"/>
<evidence type="ECO:0000256" key="6">
    <source>
        <dbReference type="ARBA" id="ARBA00022989"/>
    </source>
</evidence>
<feature type="region of interest" description="Disordered" evidence="9">
    <location>
        <begin position="254"/>
        <end position="312"/>
    </location>
</feature>
<evidence type="ECO:0000256" key="7">
    <source>
        <dbReference type="ARBA" id="ARBA00023006"/>
    </source>
</evidence>
<evidence type="ECO:0000256" key="8">
    <source>
        <dbReference type="ARBA" id="ARBA00023136"/>
    </source>
</evidence>
<dbReference type="PANTHER" id="PTHR28659:SF1">
    <property type="entry name" value="RETICULOPHAGY REGULATOR 3"/>
    <property type="match status" value="1"/>
</dbReference>
<comment type="subcellular location">
    <subcellularLocation>
        <location evidence="1">Endoplasmic reticulum membrane</location>
        <topology evidence="1">Multi-pass membrane protein</topology>
    </subcellularLocation>
</comment>
<dbReference type="InterPro" id="IPR057282">
    <property type="entry name" value="RETREG1-3-like_RHD"/>
</dbReference>
<feature type="transmembrane region" description="Helical" evidence="10">
    <location>
        <begin position="30"/>
        <end position="53"/>
    </location>
</feature>
<protein>
    <submittedName>
        <fullName evidence="12">Reticulophagy regulator family member 3</fullName>
    </submittedName>
</protein>